<comment type="caution">
    <text evidence="1">The sequence shown here is derived from an EMBL/GenBank/DDBJ whole genome shotgun (WGS) entry which is preliminary data.</text>
</comment>
<evidence type="ECO:0000313" key="1">
    <source>
        <dbReference type="EMBL" id="KAG0445620.1"/>
    </source>
</evidence>
<gene>
    <name evidence="1" type="ORF">HPB47_013429</name>
</gene>
<evidence type="ECO:0000313" key="2">
    <source>
        <dbReference type="Proteomes" id="UP000805193"/>
    </source>
</evidence>
<sequence length="344" mass="38890">MRSQCASFNARTGLGKAWRTYRGMNKNKRKSRKAAQNLGIRLKMTEEELAVKAGQIFFPHIPAAKQGGKKRSKSWAVKPPKKPGMDEPLNMGALLEAIHSAKQGSAPGPDGITYTALSNLPGEAKEELLKKYNETWKKGKIPDSLKISWVTPIPKPGKTQDRIENFRPVSLRSSIFKVLKGMVLQRVQWYLETYDRLDPRQTELREAKVTPDRGFLGDQEFTMQRGIDEVAKFSEEVEMEPCPEKTQYLVVARPKDHRKGIARQAQLRLMGKGILERRPRIKILGVTPEGTAGSTKWLPELKKVWGQALTLIRRTVNRGRQTKKQYGPWQKPSSHPERSTAATG</sequence>
<proteinExistence type="predicted"/>
<protein>
    <submittedName>
        <fullName evidence="1">Uncharacterized protein</fullName>
    </submittedName>
</protein>
<reference evidence="1 2" key="1">
    <citation type="journal article" date="2020" name="Cell">
        <title>Large-Scale Comparative Analyses of Tick Genomes Elucidate Their Genetic Diversity and Vector Capacities.</title>
        <authorList>
            <consortium name="Tick Genome and Microbiome Consortium (TIGMIC)"/>
            <person name="Jia N."/>
            <person name="Wang J."/>
            <person name="Shi W."/>
            <person name="Du L."/>
            <person name="Sun Y."/>
            <person name="Zhan W."/>
            <person name="Jiang J.F."/>
            <person name="Wang Q."/>
            <person name="Zhang B."/>
            <person name="Ji P."/>
            <person name="Bell-Sakyi L."/>
            <person name="Cui X.M."/>
            <person name="Yuan T.T."/>
            <person name="Jiang B.G."/>
            <person name="Yang W.F."/>
            <person name="Lam T.T."/>
            <person name="Chang Q.C."/>
            <person name="Ding S.J."/>
            <person name="Wang X.J."/>
            <person name="Zhu J.G."/>
            <person name="Ruan X.D."/>
            <person name="Zhao L."/>
            <person name="Wei J.T."/>
            <person name="Ye R.Z."/>
            <person name="Que T.C."/>
            <person name="Du C.H."/>
            <person name="Zhou Y.H."/>
            <person name="Cheng J.X."/>
            <person name="Dai P.F."/>
            <person name="Guo W.B."/>
            <person name="Han X.H."/>
            <person name="Huang E.J."/>
            <person name="Li L.F."/>
            <person name="Wei W."/>
            <person name="Gao Y.C."/>
            <person name="Liu J.Z."/>
            <person name="Shao H.Z."/>
            <person name="Wang X."/>
            <person name="Wang C.C."/>
            <person name="Yang T.C."/>
            <person name="Huo Q.B."/>
            <person name="Li W."/>
            <person name="Chen H.Y."/>
            <person name="Chen S.E."/>
            <person name="Zhou L.G."/>
            <person name="Ni X.B."/>
            <person name="Tian J.H."/>
            <person name="Sheng Y."/>
            <person name="Liu T."/>
            <person name="Pan Y.S."/>
            <person name="Xia L.Y."/>
            <person name="Li J."/>
            <person name="Zhao F."/>
            <person name="Cao W.C."/>
        </authorList>
    </citation>
    <scope>NUCLEOTIDE SEQUENCE [LARGE SCALE GENOMIC DNA]</scope>
    <source>
        <strain evidence="1">Iper-2018</strain>
    </source>
</reference>
<name>A0AC60R309_IXOPE</name>
<dbReference type="EMBL" id="JABSTQ010000153">
    <property type="protein sequence ID" value="KAG0445620.1"/>
    <property type="molecule type" value="Genomic_DNA"/>
</dbReference>
<accession>A0AC60R309</accession>
<dbReference type="Proteomes" id="UP000805193">
    <property type="component" value="Unassembled WGS sequence"/>
</dbReference>
<keyword evidence="2" id="KW-1185">Reference proteome</keyword>
<organism evidence="1 2">
    <name type="scientific">Ixodes persulcatus</name>
    <name type="common">Taiga tick</name>
    <dbReference type="NCBI Taxonomy" id="34615"/>
    <lineage>
        <taxon>Eukaryota</taxon>
        <taxon>Metazoa</taxon>
        <taxon>Ecdysozoa</taxon>
        <taxon>Arthropoda</taxon>
        <taxon>Chelicerata</taxon>
        <taxon>Arachnida</taxon>
        <taxon>Acari</taxon>
        <taxon>Parasitiformes</taxon>
        <taxon>Ixodida</taxon>
        <taxon>Ixodoidea</taxon>
        <taxon>Ixodidae</taxon>
        <taxon>Ixodinae</taxon>
        <taxon>Ixodes</taxon>
    </lineage>
</organism>